<keyword evidence="1" id="KW-0433">Leucine-rich repeat</keyword>
<dbReference type="InterPro" id="IPR050216">
    <property type="entry name" value="LRR_domain-containing"/>
</dbReference>
<sequence length="289" mass="32315">MGFGGVFVVVRWAIAMGLGWVVAVGLGWVSGVLLWVYRYEVVGVYRVRNIASAGSEIRDVMQPFPNEVFDLDRSLHILDLTHSKIVDIPLDISKLIKMQHLISAKNLVQQLPTNLGTLHCLKLIALDGIQMTSLPAEIGQLVMLERLSISGNLLTCLPKTIGSLRNLLLLDVSNNKLKSLPESIGSCFSLEELQANGHYPQKNLSRNPRIDFPFSPPPDHTLSYLWIMTHHSCIGWAHLCILPLILDLLWRELFSDLSFFVGLLLSRARPCLIIISSKIYLHQSAISFT</sequence>
<evidence type="ECO:0000256" key="2">
    <source>
        <dbReference type="ARBA" id="ARBA00022737"/>
    </source>
</evidence>
<protein>
    <recommendedName>
        <fullName evidence="4">Disease resistance R13L4/SHOC-2-like LRR domain-containing protein</fullName>
    </recommendedName>
</protein>
<reference evidence="5" key="2">
    <citation type="submission" date="2021-01" db="UniProtKB">
        <authorList>
            <consortium name="EnsemblPlants"/>
        </authorList>
    </citation>
    <scope>IDENTIFICATION</scope>
</reference>
<dbReference type="EMBL" id="LRBV02000010">
    <property type="status" value="NOT_ANNOTATED_CDS"/>
    <property type="molecule type" value="Genomic_DNA"/>
</dbReference>
<dbReference type="InterPro" id="IPR055414">
    <property type="entry name" value="LRR_R13L4/SHOC2-like"/>
</dbReference>
<keyword evidence="3" id="KW-0812">Transmembrane</keyword>
<dbReference type="AlphaFoldDB" id="A0A7N2MPL9"/>
<evidence type="ECO:0000256" key="3">
    <source>
        <dbReference type="SAM" id="Phobius"/>
    </source>
</evidence>
<dbReference type="InParanoid" id="A0A7N2MPL9"/>
<proteinExistence type="predicted"/>
<dbReference type="SMART" id="SM00364">
    <property type="entry name" value="LRR_BAC"/>
    <property type="match status" value="2"/>
</dbReference>
<dbReference type="EnsemblPlants" id="QL10p018168:mrna">
    <property type="protein sequence ID" value="QL10p018168:mrna"/>
    <property type="gene ID" value="QL10p018168"/>
</dbReference>
<dbReference type="Gramene" id="QL10p018168:mrna">
    <property type="protein sequence ID" value="QL10p018168:mrna"/>
    <property type="gene ID" value="QL10p018168"/>
</dbReference>
<dbReference type="Pfam" id="PF23598">
    <property type="entry name" value="LRR_14"/>
    <property type="match status" value="1"/>
</dbReference>
<dbReference type="GO" id="GO:0005737">
    <property type="term" value="C:cytoplasm"/>
    <property type="evidence" value="ECO:0007669"/>
    <property type="project" value="TreeGrafter"/>
</dbReference>
<dbReference type="InterPro" id="IPR032675">
    <property type="entry name" value="LRR_dom_sf"/>
</dbReference>
<accession>A0A7N2MPL9</accession>
<dbReference type="SUPFAM" id="SSF52058">
    <property type="entry name" value="L domain-like"/>
    <property type="match status" value="1"/>
</dbReference>
<keyword evidence="2" id="KW-0677">Repeat</keyword>
<organism evidence="5 6">
    <name type="scientific">Quercus lobata</name>
    <name type="common">Valley oak</name>
    <dbReference type="NCBI Taxonomy" id="97700"/>
    <lineage>
        <taxon>Eukaryota</taxon>
        <taxon>Viridiplantae</taxon>
        <taxon>Streptophyta</taxon>
        <taxon>Embryophyta</taxon>
        <taxon>Tracheophyta</taxon>
        <taxon>Spermatophyta</taxon>
        <taxon>Magnoliopsida</taxon>
        <taxon>eudicotyledons</taxon>
        <taxon>Gunneridae</taxon>
        <taxon>Pentapetalae</taxon>
        <taxon>rosids</taxon>
        <taxon>fabids</taxon>
        <taxon>Fagales</taxon>
        <taxon>Fagaceae</taxon>
        <taxon>Quercus</taxon>
    </lineage>
</organism>
<dbReference type="PANTHER" id="PTHR48051:SF1">
    <property type="entry name" value="RAS SUPPRESSOR PROTEIN 1"/>
    <property type="match status" value="1"/>
</dbReference>
<reference evidence="5 6" key="1">
    <citation type="journal article" date="2016" name="G3 (Bethesda)">
        <title>First Draft Assembly and Annotation of the Genome of a California Endemic Oak Quercus lobata Nee (Fagaceae).</title>
        <authorList>
            <person name="Sork V.L."/>
            <person name="Fitz-Gibbon S.T."/>
            <person name="Puiu D."/>
            <person name="Crepeau M."/>
            <person name="Gugger P.F."/>
            <person name="Sherman R."/>
            <person name="Stevens K."/>
            <person name="Langley C.H."/>
            <person name="Pellegrini M."/>
            <person name="Salzberg S.L."/>
        </authorList>
    </citation>
    <scope>NUCLEOTIDE SEQUENCE [LARGE SCALE GENOMIC DNA]</scope>
    <source>
        <strain evidence="5 6">cv. SW786</strain>
    </source>
</reference>
<dbReference type="PANTHER" id="PTHR48051">
    <property type="match status" value="1"/>
</dbReference>
<dbReference type="InterPro" id="IPR001611">
    <property type="entry name" value="Leu-rich_rpt"/>
</dbReference>
<feature type="transmembrane region" description="Helical" evidence="3">
    <location>
        <begin position="12"/>
        <end position="37"/>
    </location>
</feature>
<keyword evidence="6" id="KW-1185">Reference proteome</keyword>
<keyword evidence="3" id="KW-1133">Transmembrane helix</keyword>
<evidence type="ECO:0000313" key="5">
    <source>
        <dbReference type="EnsemblPlants" id="QL10p018168:mrna"/>
    </source>
</evidence>
<keyword evidence="3" id="KW-0472">Membrane</keyword>
<evidence type="ECO:0000259" key="4">
    <source>
        <dbReference type="Pfam" id="PF23598"/>
    </source>
</evidence>
<dbReference type="Gene3D" id="3.80.10.10">
    <property type="entry name" value="Ribonuclease Inhibitor"/>
    <property type="match status" value="1"/>
</dbReference>
<name>A0A7N2MPL9_QUELO</name>
<evidence type="ECO:0000256" key="1">
    <source>
        <dbReference type="ARBA" id="ARBA00022614"/>
    </source>
</evidence>
<evidence type="ECO:0000313" key="6">
    <source>
        <dbReference type="Proteomes" id="UP000594261"/>
    </source>
</evidence>
<feature type="domain" description="Disease resistance R13L4/SHOC-2-like LRR" evidence="4">
    <location>
        <begin position="113"/>
        <end position="196"/>
    </location>
</feature>
<dbReference type="SMART" id="SM00369">
    <property type="entry name" value="LRR_TYP"/>
    <property type="match status" value="2"/>
</dbReference>
<dbReference type="InterPro" id="IPR003591">
    <property type="entry name" value="Leu-rich_rpt_typical-subtyp"/>
</dbReference>
<dbReference type="PROSITE" id="PS51450">
    <property type="entry name" value="LRR"/>
    <property type="match status" value="1"/>
</dbReference>
<dbReference type="Proteomes" id="UP000594261">
    <property type="component" value="Chromosome 10"/>
</dbReference>